<feature type="chain" id="PRO_5026283324" evidence="1">
    <location>
        <begin position="25"/>
        <end position="739"/>
    </location>
</feature>
<evidence type="ECO:0000313" key="4">
    <source>
        <dbReference type="Proteomes" id="UP000481109"/>
    </source>
</evidence>
<feature type="signal peptide" evidence="1">
    <location>
        <begin position="1"/>
        <end position="24"/>
    </location>
</feature>
<comment type="caution">
    <text evidence="3">The sequence shown here is derived from an EMBL/GenBank/DDBJ whole genome shotgun (WGS) entry which is preliminary data.</text>
</comment>
<dbReference type="RefSeq" id="WP_165330137.1">
    <property type="nucleotide sequence ID" value="NZ_JAAKZW010000004.1"/>
</dbReference>
<dbReference type="Pfam" id="PF20028">
    <property type="entry name" value="VMAP-C"/>
    <property type="match status" value="1"/>
</dbReference>
<proteinExistence type="predicted"/>
<dbReference type="Proteomes" id="UP000481109">
    <property type="component" value="Unassembled WGS sequence"/>
</dbReference>
<reference evidence="3 4" key="1">
    <citation type="submission" date="2020-02" db="EMBL/GenBank/DDBJ databases">
        <title>Whole-genome analyses of novel actinobacteria.</title>
        <authorList>
            <person name="Sahin N."/>
            <person name="Tokatli A."/>
        </authorList>
    </citation>
    <scope>NUCLEOTIDE SEQUENCE [LARGE SCALE GENOMIC DNA]</scope>
    <source>
        <strain evidence="3 4">YC504</strain>
    </source>
</reference>
<evidence type="ECO:0000256" key="1">
    <source>
        <dbReference type="SAM" id="SignalP"/>
    </source>
</evidence>
<keyword evidence="4" id="KW-1185">Reference proteome</keyword>
<dbReference type="SUPFAM" id="SSF50494">
    <property type="entry name" value="Trypsin-like serine proteases"/>
    <property type="match status" value="1"/>
</dbReference>
<feature type="domain" description="vWA-MoxR associated protein C-terminal" evidence="2">
    <location>
        <begin position="490"/>
        <end position="718"/>
    </location>
</feature>
<gene>
    <name evidence="3" type="ORF">G6045_02840</name>
</gene>
<dbReference type="InterPro" id="IPR045450">
    <property type="entry name" value="VMAP_C"/>
</dbReference>
<dbReference type="Pfam" id="PF13365">
    <property type="entry name" value="Trypsin_2"/>
    <property type="match status" value="1"/>
</dbReference>
<name>A0A6G4XCR1_9ACTN</name>
<dbReference type="EMBL" id="JAAKZW010000004">
    <property type="protein sequence ID" value="NGO74627.1"/>
    <property type="molecule type" value="Genomic_DNA"/>
</dbReference>
<protein>
    <submittedName>
        <fullName evidence="3">Trypsin-like peptidase domain-containing protein</fullName>
    </submittedName>
</protein>
<dbReference type="InterPro" id="IPR009003">
    <property type="entry name" value="Peptidase_S1_PA"/>
</dbReference>
<evidence type="ECO:0000313" key="3">
    <source>
        <dbReference type="EMBL" id="NGO74627.1"/>
    </source>
</evidence>
<dbReference type="AlphaFoldDB" id="A0A6G4XCR1"/>
<accession>A0A6G4XCR1</accession>
<evidence type="ECO:0000259" key="2">
    <source>
        <dbReference type="Pfam" id="PF20028"/>
    </source>
</evidence>
<organism evidence="3 4">
    <name type="scientific">Streptomyces mesophilus</name>
    <dbReference type="NCBI Taxonomy" id="1775132"/>
    <lineage>
        <taxon>Bacteria</taxon>
        <taxon>Bacillati</taxon>
        <taxon>Actinomycetota</taxon>
        <taxon>Actinomycetes</taxon>
        <taxon>Kitasatosporales</taxon>
        <taxon>Streptomycetaceae</taxon>
        <taxon>Streptomyces</taxon>
    </lineage>
</organism>
<sequence>MGWFRRAAQSVPRIAVFSGSSSMAAGAAALLSPRSLLTCAHVVNEALGRAQQDPSHPDKAMSEEHGTLRIHVHGQVESWACTARLDLWIPPRPGAHALMWHGDLAVLALTEPAPDWLRPVTWREMSEGQSLRAWHGGGEQIAFADTEVKRCDGPFGVLDGQLSGAAIGPGFSGGPLWDRDDDTAVGLVVAHVMSGNGPLGSQTTVRRSWAISWQAIREELVRAGASWPVLEPEQHSAGYGAGSVSSELTARFTTELWSLLETPAQRAQHARTLAARLGYDTPPGETAPSIEELAGFLASEARALPTLAETLAPAVQGAQGRRSLDQLLFLGRTSGASRLLSVAEHRLLLKELEQATAQDAGLLPRAAREALRYTPLPFALRGARTTQGELADVVDELEALADCGPLPDGSPPVPALLKLVEFVAACTGEPRRTALWYWSEQVCARLGVHSSALHQRRADARTWAEHRPSPVVRLIAELCGAVRKPRQPESFRCALWAVRADGTTSTVVPPDLPLSPHEVGRLIRETAESMAVAVGDSGHSADQVGQIDIVVGRDGLHLPFDEWDAGSSMEFLPSLPLGVKFRLALRCPEVTLRAPDRAAALRRRWESGQTAPFVVDETCSSPEKMYALLETSHRDTTQVVLHGPRAVRDELLQICLAVGVPVVLWDRSAEGHEHAHRLNDVTSAGPLHQLPERIRYLRADRHGAPDLFPAQPSLVWEDTELALPGGLGLMDPSEETDVR</sequence>
<keyword evidence="1" id="KW-0732">Signal</keyword>